<protein>
    <submittedName>
        <fullName evidence="2">Uncharacterized protein</fullName>
    </submittedName>
</protein>
<sequence length="161" mass="17075">MIAPPVLDITILDSISPSLVTDAIMQSDHNGLNSDKASGSIRKLSTVSENVSVSAGKEPPSLPGSGRRTSTGAGLSSLRNNVRVPTSKGGERKGDQARKKGNGRMPSKVQLGEWLGGLEAEISASEGTKSVSALVGYELQQKSDSNVQWRKNTVFLLKYDH</sequence>
<name>A0ABR1ZWH8_9ROSI</name>
<feature type="region of interest" description="Disordered" evidence="1">
    <location>
        <begin position="49"/>
        <end position="108"/>
    </location>
</feature>
<proteinExistence type="predicted"/>
<feature type="compositionally biased region" description="Basic and acidic residues" evidence="1">
    <location>
        <begin position="89"/>
        <end position="98"/>
    </location>
</feature>
<reference evidence="2 3" key="1">
    <citation type="journal article" date="2024" name="G3 (Bethesda)">
        <title>Genome assembly of Hibiscus sabdariffa L. provides insights into metabolisms of medicinal natural products.</title>
        <authorList>
            <person name="Kim T."/>
        </authorList>
    </citation>
    <scope>NUCLEOTIDE SEQUENCE [LARGE SCALE GENOMIC DNA]</scope>
    <source>
        <strain evidence="2">TK-2024</strain>
        <tissue evidence="2">Old leaves</tissue>
    </source>
</reference>
<gene>
    <name evidence="2" type="ORF">V6N11_048058</name>
</gene>
<evidence type="ECO:0000313" key="2">
    <source>
        <dbReference type="EMBL" id="KAK8484763.1"/>
    </source>
</evidence>
<keyword evidence="3" id="KW-1185">Reference proteome</keyword>
<accession>A0ABR1ZWH8</accession>
<comment type="caution">
    <text evidence="2">The sequence shown here is derived from an EMBL/GenBank/DDBJ whole genome shotgun (WGS) entry which is preliminary data.</text>
</comment>
<evidence type="ECO:0000313" key="3">
    <source>
        <dbReference type="Proteomes" id="UP001396334"/>
    </source>
</evidence>
<organism evidence="2 3">
    <name type="scientific">Hibiscus sabdariffa</name>
    <name type="common">roselle</name>
    <dbReference type="NCBI Taxonomy" id="183260"/>
    <lineage>
        <taxon>Eukaryota</taxon>
        <taxon>Viridiplantae</taxon>
        <taxon>Streptophyta</taxon>
        <taxon>Embryophyta</taxon>
        <taxon>Tracheophyta</taxon>
        <taxon>Spermatophyta</taxon>
        <taxon>Magnoliopsida</taxon>
        <taxon>eudicotyledons</taxon>
        <taxon>Gunneridae</taxon>
        <taxon>Pentapetalae</taxon>
        <taxon>rosids</taxon>
        <taxon>malvids</taxon>
        <taxon>Malvales</taxon>
        <taxon>Malvaceae</taxon>
        <taxon>Malvoideae</taxon>
        <taxon>Hibiscus</taxon>
    </lineage>
</organism>
<feature type="compositionally biased region" description="Polar residues" evidence="1">
    <location>
        <begin position="67"/>
        <end position="84"/>
    </location>
</feature>
<dbReference type="EMBL" id="JBBPBN010000540">
    <property type="protein sequence ID" value="KAK8484763.1"/>
    <property type="molecule type" value="Genomic_DNA"/>
</dbReference>
<dbReference type="Proteomes" id="UP001396334">
    <property type="component" value="Unassembled WGS sequence"/>
</dbReference>
<evidence type="ECO:0000256" key="1">
    <source>
        <dbReference type="SAM" id="MobiDB-lite"/>
    </source>
</evidence>